<feature type="region of interest" description="Disordered" evidence="3">
    <location>
        <begin position="213"/>
        <end position="297"/>
    </location>
</feature>
<feature type="region of interest" description="Disordered" evidence="3">
    <location>
        <begin position="61"/>
        <end position="91"/>
    </location>
</feature>
<feature type="compositionally biased region" description="Basic and acidic residues" evidence="3">
    <location>
        <begin position="233"/>
        <end position="244"/>
    </location>
</feature>
<reference evidence="5 6" key="1">
    <citation type="journal article" date="2010" name="Nature">
        <title>The Ectocarpus genome and the independent evolution of multicellularity in brown algae.</title>
        <authorList>
            <person name="Cock J.M."/>
            <person name="Sterck L."/>
            <person name="Rouze P."/>
            <person name="Scornet D."/>
            <person name="Allen A.E."/>
            <person name="Amoutzias G."/>
            <person name="Anthouard V."/>
            <person name="Artiguenave F."/>
            <person name="Aury J.M."/>
            <person name="Badger J.H."/>
            <person name="Beszteri B."/>
            <person name="Billiau K."/>
            <person name="Bonnet E."/>
            <person name="Bothwell J.H."/>
            <person name="Bowler C."/>
            <person name="Boyen C."/>
            <person name="Brownlee C."/>
            <person name="Carrano C.J."/>
            <person name="Charrier B."/>
            <person name="Cho G.Y."/>
            <person name="Coelho S.M."/>
            <person name="Collen J."/>
            <person name="Corre E."/>
            <person name="Da Silva C."/>
            <person name="Delage L."/>
            <person name="Delaroque N."/>
            <person name="Dittami S.M."/>
            <person name="Doulbeau S."/>
            <person name="Elias M."/>
            <person name="Farnham G."/>
            <person name="Gachon C.M."/>
            <person name="Gschloessl B."/>
            <person name="Heesch S."/>
            <person name="Jabbari K."/>
            <person name="Jubin C."/>
            <person name="Kawai H."/>
            <person name="Kimura K."/>
            <person name="Kloareg B."/>
            <person name="Kupper F.C."/>
            <person name="Lang D."/>
            <person name="Le Bail A."/>
            <person name="Leblanc C."/>
            <person name="Lerouge P."/>
            <person name="Lohr M."/>
            <person name="Lopez P.J."/>
            <person name="Martens C."/>
            <person name="Maumus F."/>
            <person name="Michel G."/>
            <person name="Miranda-Saavedra D."/>
            <person name="Morales J."/>
            <person name="Moreau H."/>
            <person name="Motomura T."/>
            <person name="Nagasato C."/>
            <person name="Napoli C.A."/>
            <person name="Nelson D.R."/>
            <person name="Nyvall-Collen P."/>
            <person name="Peters A.F."/>
            <person name="Pommier C."/>
            <person name="Potin P."/>
            <person name="Poulain J."/>
            <person name="Quesneville H."/>
            <person name="Read B."/>
            <person name="Rensing S.A."/>
            <person name="Ritter A."/>
            <person name="Rousvoal S."/>
            <person name="Samanta M."/>
            <person name="Samson G."/>
            <person name="Schroeder D.C."/>
            <person name="Segurens B."/>
            <person name="Strittmatter M."/>
            <person name="Tonon T."/>
            <person name="Tregear J.W."/>
            <person name="Valentin K."/>
            <person name="von Dassow P."/>
            <person name="Yamagishi T."/>
            <person name="Van de Peer Y."/>
            <person name="Wincker P."/>
        </authorList>
    </citation>
    <scope>NUCLEOTIDE SEQUENCE [LARGE SCALE GENOMIC DNA]</scope>
    <source>
        <strain evidence="6">Ec32 / CCAP1310/4</strain>
    </source>
</reference>
<dbReference type="Pfam" id="PF08241">
    <property type="entry name" value="Methyltransf_11"/>
    <property type="match status" value="1"/>
</dbReference>
<dbReference type="InterPro" id="IPR029063">
    <property type="entry name" value="SAM-dependent_MTases_sf"/>
</dbReference>
<dbReference type="eggNOG" id="KOG1331">
    <property type="taxonomic scope" value="Eukaryota"/>
</dbReference>
<feature type="compositionally biased region" description="Basic and acidic residues" evidence="3">
    <location>
        <begin position="285"/>
        <end position="297"/>
    </location>
</feature>
<dbReference type="GO" id="GO:0006400">
    <property type="term" value="P:tRNA modification"/>
    <property type="evidence" value="ECO:0007669"/>
    <property type="project" value="UniProtKB-ARBA"/>
</dbReference>
<dbReference type="CDD" id="cd02440">
    <property type="entry name" value="AdoMet_MTases"/>
    <property type="match status" value="1"/>
</dbReference>
<evidence type="ECO:0000256" key="3">
    <source>
        <dbReference type="SAM" id="MobiDB-lite"/>
    </source>
</evidence>
<evidence type="ECO:0000313" key="5">
    <source>
        <dbReference type="EMBL" id="CBJ28806.1"/>
    </source>
</evidence>
<dbReference type="PANTHER" id="PTHR13069">
    <property type="entry name" value="ALKYLATED DNA REPAIR PROTEIN ALKB HOMOLOG 8"/>
    <property type="match status" value="1"/>
</dbReference>
<name>D7FII3_ECTSI</name>
<feature type="compositionally biased region" description="Basic and acidic residues" evidence="3">
    <location>
        <begin position="460"/>
        <end position="472"/>
    </location>
</feature>
<feature type="region of interest" description="Disordered" evidence="3">
    <location>
        <begin position="1"/>
        <end position="36"/>
    </location>
</feature>
<dbReference type="EMBL" id="FN649747">
    <property type="protein sequence ID" value="CBJ28806.1"/>
    <property type="molecule type" value="Genomic_DNA"/>
</dbReference>
<dbReference type="AlphaFoldDB" id="D7FII3"/>
<feature type="compositionally biased region" description="Basic and acidic residues" evidence="3">
    <location>
        <begin position="216"/>
        <end position="225"/>
    </location>
</feature>
<dbReference type="Gene3D" id="3.40.50.150">
    <property type="entry name" value="Vaccinia Virus protein VP39"/>
    <property type="match status" value="1"/>
</dbReference>
<keyword evidence="1" id="KW-0489">Methyltransferase</keyword>
<evidence type="ECO:0000256" key="2">
    <source>
        <dbReference type="ARBA" id="ARBA00022679"/>
    </source>
</evidence>
<dbReference type="InterPro" id="IPR013216">
    <property type="entry name" value="Methyltransf_11"/>
</dbReference>
<dbReference type="EMBL" id="FN647878">
    <property type="protein sequence ID" value="CBJ28806.1"/>
    <property type="molecule type" value="Genomic_DNA"/>
</dbReference>
<dbReference type="InterPro" id="IPR051422">
    <property type="entry name" value="AlkB_tRNA_MeTrf/Diox"/>
</dbReference>
<dbReference type="STRING" id="2880.D7FII3"/>
<dbReference type="SUPFAM" id="SSF53335">
    <property type="entry name" value="S-adenosyl-L-methionine-dependent methyltransferases"/>
    <property type="match status" value="1"/>
</dbReference>
<proteinExistence type="predicted"/>
<protein>
    <recommendedName>
        <fullName evidence="4">Methyltransferase type 11 domain-containing protein</fullName>
    </recommendedName>
</protein>
<keyword evidence="6" id="KW-1185">Reference proteome</keyword>
<dbReference type="OrthoDB" id="271595at2759"/>
<dbReference type="GO" id="GO:0008175">
    <property type="term" value="F:tRNA methyltransferase activity"/>
    <property type="evidence" value="ECO:0007669"/>
    <property type="project" value="UniProtKB-ARBA"/>
</dbReference>
<feature type="compositionally biased region" description="Basic and acidic residues" evidence="3">
    <location>
        <begin position="264"/>
        <end position="278"/>
    </location>
</feature>
<feature type="domain" description="Methyltransferase type 11" evidence="4">
    <location>
        <begin position="341"/>
        <end position="432"/>
    </location>
</feature>
<evidence type="ECO:0000259" key="4">
    <source>
        <dbReference type="Pfam" id="PF08241"/>
    </source>
</evidence>
<accession>D7FII3</accession>
<keyword evidence="2" id="KW-0808">Transferase</keyword>
<dbReference type="Proteomes" id="UP000002630">
    <property type="component" value="Linkage Group LG22"/>
</dbReference>
<feature type="region of interest" description="Disordered" evidence="3">
    <location>
        <begin position="459"/>
        <end position="538"/>
    </location>
</feature>
<evidence type="ECO:0000256" key="1">
    <source>
        <dbReference type="ARBA" id="ARBA00022603"/>
    </source>
</evidence>
<dbReference type="PANTHER" id="PTHR13069:SF21">
    <property type="entry name" value="ALKYLATED DNA REPAIR PROTEIN ALKB HOMOLOG 8"/>
    <property type="match status" value="1"/>
</dbReference>
<sequence length="592" mass="63433">MGAGPDAPSAALRGTRQRRQSGRCRGDQGAGEGRGNRVTAATVDFFRKGSYSPALAATAPVFVPPSSTPPKSARAAGTTGDKSCHDSALGESDSDTEAAVCMIWLQAGGEVVVGSAHQLANCSKGPQEKRAKDTQIPPIEMAGEKKEGARAEVERERGEGLFPGMERVLAPQGSVMMWNSAQAQGLQVAVPSASRDAILVSFQTLTPEASSRVIANRRERKEAKTKSKMFRKAAKEAKEAKEAKGPIPGTPIVVADWEEQGNDDGDRGTRRRPEKDDMNSSCNADAERGGEDDGRTPSIEKEHVQAVYDTIAPHWSHTRYKPWPRVEKFLSELEPCSFVADAGCGNGKYLGCDTAGGFLVGSDTSVNLLHVCKERLPKAEVLASDCMRLPYRSGVFDAAISIAVLHHFSSEVRRLRALTELCRLVRPGGRLLVYAWAIEQEQDSRRSFAAQDVLVPWQLADHHNRSQGRDTGDDGNSGNTMDGGQESEEPATANVERSGASAPAKGAEDGVVAAGDSKSHAGGVVAPTPTAPRHGVRVDGVAGTAGSVVYQRYCHVYARGELEGLVERVDGLRLVESYYDRSNWCVVAERDV</sequence>
<dbReference type="InParanoid" id="D7FII3"/>
<gene>
    <name evidence="5" type="ORF">Esi_0120_0067</name>
</gene>
<organism evidence="5 6">
    <name type="scientific">Ectocarpus siliculosus</name>
    <name type="common">Brown alga</name>
    <name type="synonym">Conferva siliculosa</name>
    <dbReference type="NCBI Taxonomy" id="2880"/>
    <lineage>
        <taxon>Eukaryota</taxon>
        <taxon>Sar</taxon>
        <taxon>Stramenopiles</taxon>
        <taxon>Ochrophyta</taxon>
        <taxon>PX clade</taxon>
        <taxon>Phaeophyceae</taxon>
        <taxon>Ectocarpales</taxon>
        <taxon>Ectocarpaceae</taxon>
        <taxon>Ectocarpus</taxon>
    </lineage>
</organism>
<evidence type="ECO:0000313" key="6">
    <source>
        <dbReference type="Proteomes" id="UP000002630"/>
    </source>
</evidence>
<dbReference type="GO" id="GO:0008757">
    <property type="term" value="F:S-adenosylmethionine-dependent methyltransferase activity"/>
    <property type="evidence" value="ECO:0007669"/>
    <property type="project" value="InterPro"/>
</dbReference>
<dbReference type="GO" id="GO:0032259">
    <property type="term" value="P:methylation"/>
    <property type="evidence" value="ECO:0007669"/>
    <property type="project" value="UniProtKB-KW"/>
</dbReference>